<dbReference type="SUPFAM" id="SSF52540">
    <property type="entry name" value="P-loop containing nucleoside triphosphate hydrolases"/>
    <property type="match status" value="1"/>
</dbReference>
<proteinExistence type="predicted"/>
<keyword evidence="1" id="KW-0067">ATP-binding</keyword>
<gene>
    <name evidence="1" type="ORF">EBB54_28525</name>
</gene>
<dbReference type="InterPro" id="IPR027417">
    <property type="entry name" value="P-loop_NTPase"/>
</dbReference>
<keyword evidence="2" id="KW-1185">Reference proteome</keyword>
<organism evidence="1 2">
    <name type="scientific">Schaedlerella arabinosiphila</name>
    <dbReference type="NCBI Taxonomy" id="2044587"/>
    <lineage>
        <taxon>Bacteria</taxon>
        <taxon>Bacillati</taxon>
        <taxon>Bacillota</taxon>
        <taxon>Clostridia</taxon>
        <taxon>Lachnospirales</taxon>
        <taxon>Lachnospiraceae</taxon>
        <taxon>Schaedlerella</taxon>
    </lineage>
</organism>
<dbReference type="Gene3D" id="3.40.50.300">
    <property type="entry name" value="P-loop containing nucleotide triphosphate hydrolases"/>
    <property type="match status" value="1"/>
</dbReference>
<dbReference type="Proteomes" id="UP000274920">
    <property type="component" value="Unassembled WGS sequence"/>
</dbReference>
<evidence type="ECO:0000313" key="1">
    <source>
        <dbReference type="EMBL" id="RRK34844.1"/>
    </source>
</evidence>
<keyword evidence="1" id="KW-0547">Nucleotide-binding</keyword>
<sequence length="524" mass="61643">MKRFHVTGNCVRDRHYMVDTTEKINTIIEEYIQQGSYFTINQARQYGKTTTLYLLEEKLRETYIVLNLSFESADEYFKSSLNLAEGLVMDIGDSLMRQNIPMEILNEWNSPVSERFPMRTLGNKISRLCSECSKEIILMIDEVDKSSDNQIFLSFLGILREKYQKQLAGKDHTFKSVILAGVYDIKNLKIKLHPGEEIKNNSPWNIAADFLVDMSFTAKEIASMLEMYEEDYHTGMDIIEMSSLIYEYTSGYPYLVSRICQLLDERIAGSQFCRDKKDIWTKEGILEAIRILLREPNTLFDDMIKHLQEYPKLSQMLKNILFQGRRYTYEANAQVTQLGIMFGFLKEQNQAVCVSNRIFETKLYNFFLSEEENVYENQPDIVKNQFIVQGMLRMDLVMKKFYEYFETVFSDADEKFVEAEGRRIFLMYLRPIINGAGNYYIETQTRDKSRTDVIVDYRGKQFIIELKLWRGKKYHHDGQTQLAGYLEQYHQDKGYLLTFNFNKYKQTGVTESMYKGKKILEVVV</sequence>
<protein>
    <submittedName>
        <fullName evidence="1">ATP-binding protein</fullName>
    </submittedName>
</protein>
<dbReference type="RefSeq" id="WP_125130036.1">
    <property type="nucleotide sequence ID" value="NZ_RHJS01000002.1"/>
</dbReference>
<dbReference type="Pfam" id="PF14516">
    <property type="entry name" value="AAA_35"/>
    <property type="match status" value="1"/>
</dbReference>
<dbReference type="AlphaFoldDB" id="A0A3R8L4F5"/>
<comment type="caution">
    <text evidence="1">The sequence shown here is derived from an EMBL/GenBank/DDBJ whole genome shotgun (WGS) entry which is preliminary data.</text>
</comment>
<name>A0A3R8L4F5_9FIRM</name>
<evidence type="ECO:0000313" key="2">
    <source>
        <dbReference type="Proteomes" id="UP000274920"/>
    </source>
</evidence>
<dbReference type="EMBL" id="RHJS01000002">
    <property type="protein sequence ID" value="RRK34844.1"/>
    <property type="molecule type" value="Genomic_DNA"/>
</dbReference>
<accession>A0A3R8L4F5</accession>
<dbReference type="GO" id="GO:0005524">
    <property type="term" value="F:ATP binding"/>
    <property type="evidence" value="ECO:0007669"/>
    <property type="project" value="UniProtKB-KW"/>
</dbReference>
<reference evidence="1" key="1">
    <citation type="submission" date="2018-10" db="EMBL/GenBank/DDBJ databases">
        <title>Schaedlerella arabinophila gen. nov. sp. nov., isolated from the mouse intestinal tract and comparative analysis with the genome of the closely related altered Schaedler flora strain ASF502.</title>
        <authorList>
            <person name="Miyake S."/>
            <person name="Soh M."/>
            <person name="Seedorf H."/>
        </authorList>
    </citation>
    <scope>NUCLEOTIDE SEQUENCE [LARGE SCALE GENOMIC DNA]</scope>
    <source>
        <strain evidence="1">DSM 106076</strain>
    </source>
</reference>